<comment type="catalytic activity">
    <reaction evidence="5">
        <text>N(6)-[(R)-lipoyl]-L-lysyl-[protein] + pyruvate + H(+) = N(6)-[(R)-S(8)-acetyldihydrolipoyl]-L-lysyl-[protein] + CO2</text>
        <dbReference type="Rhea" id="RHEA:19189"/>
        <dbReference type="Rhea" id="RHEA-COMP:10474"/>
        <dbReference type="Rhea" id="RHEA-COMP:10478"/>
        <dbReference type="ChEBI" id="CHEBI:15361"/>
        <dbReference type="ChEBI" id="CHEBI:15378"/>
        <dbReference type="ChEBI" id="CHEBI:16526"/>
        <dbReference type="ChEBI" id="CHEBI:83099"/>
        <dbReference type="ChEBI" id="CHEBI:83111"/>
        <dbReference type="EC" id="1.2.4.1"/>
    </reaction>
</comment>
<comment type="function">
    <text evidence="5">The pyruvate dehydrogenase complex catalyzes the overall conversion of pyruvate to acetyl-CoA and CO(2).</text>
</comment>
<dbReference type="InterPro" id="IPR050642">
    <property type="entry name" value="PDH_E1_Alpha_Subunit"/>
</dbReference>
<dbReference type="InterPro" id="IPR017597">
    <property type="entry name" value="Pyrv_DH_E1_asu_subgrp-y"/>
</dbReference>
<keyword evidence="2 5" id="KW-0560">Oxidoreductase</keyword>
<proteinExistence type="predicted"/>
<comment type="cofactor">
    <cofactor evidence="1 5">
        <name>thiamine diphosphate</name>
        <dbReference type="ChEBI" id="CHEBI:58937"/>
    </cofactor>
</comment>
<evidence type="ECO:0000256" key="1">
    <source>
        <dbReference type="ARBA" id="ARBA00001964"/>
    </source>
</evidence>
<dbReference type="NCBIfam" id="TIGR03182">
    <property type="entry name" value="PDH_E1_alph_y"/>
    <property type="match status" value="1"/>
</dbReference>
<keyword evidence="4 5" id="KW-0670">Pyruvate</keyword>
<dbReference type="InterPro" id="IPR029061">
    <property type="entry name" value="THDP-binding"/>
</dbReference>
<feature type="compositionally biased region" description="Basic and acidic residues" evidence="6">
    <location>
        <begin position="211"/>
        <end position="221"/>
    </location>
</feature>
<dbReference type="PANTHER" id="PTHR11516">
    <property type="entry name" value="PYRUVATE DEHYDROGENASE E1 COMPONENT, ALPHA SUBUNIT BACTERIAL AND ORGANELLAR"/>
    <property type="match status" value="1"/>
</dbReference>
<accession>L7VT16</accession>
<gene>
    <name evidence="8" type="primary">pdhA</name>
</gene>
<dbReference type="Gene3D" id="3.40.50.970">
    <property type="match status" value="1"/>
</dbReference>
<evidence type="ECO:0000256" key="5">
    <source>
        <dbReference type="RuleBase" id="RU361139"/>
    </source>
</evidence>
<keyword evidence="3 5" id="KW-0786">Thiamine pyrophosphate</keyword>
<evidence type="ECO:0000256" key="6">
    <source>
        <dbReference type="SAM" id="MobiDB-lite"/>
    </source>
</evidence>
<evidence type="ECO:0000313" key="8">
    <source>
        <dbReference type="EMBL" id="AGC69738.1"/>
    </source>
</evidence>
<dbReference type="EMBL" id="JX994222">
    <property type="protein sequence ID" value="AGC69738.1"/>
    <property type="molecule type" value="Genomic_DNA"/>
</dbReference>
<dbReference type="CDD" id="cd02000">
    <property type="entry name" value="TPP_E1_PDC_ADC_BCADC"/>
    <property type="match status" value="1"/>
</dbReference>
<dbReference type="GO" id="GO:0006086">
    <property type="term" value="P:pyruvate decarboxylation to acetyl-CoA"/>
    <property type="evidence" value="ECO:0007669"/>
    <property type="project" value="InterPro"/>
</dbReference>
<dbReference type="SUPFAM" id="SSF52518">
    <property type="entry name" value="Thiamin diphosphate-binding fold (THDP-binding)"/>
    <property type="match status" value="1"/>
</dbReference>
<dbReference type="AlphaFoldDB" id="L7VT16"/>
<evidence type="ECO:0000256" key="3">
    <source>
        <dbReference type="ARBA" id="ARBA00023052"/>
    </source>
</evidence>
<dbReference type="PANTHER" id="PTHR11516:SF60">
    <property type="entry name" value="PYRUVATE DEHYDROGENASE E1 COMPONENT SUBUNIT ALPHA"/>
    <property type="match status" value="1"/>
</dbReference>
<dbReference type="InterPro" id="IPR001017">
    <property type="entry name" value="DH_E1"/>
</dbReference>
<sequence>MISRNLVQSANAFIKSSQQQVYIEYSQRFYAKKMVSKRVYELLKREKIDWESIKTPEEFKALCMPLDNRPLDSIKPELAKHIKSVEQYLAPNLSSSQRTVQEELKKNIEVGSDLQQLINKIKYQDSFGDMDDQATAADIQKSQSKQSVKPNAILKKQKIKTARQVIEEMNSIPIEEKEESIVQQYFASGYNLLNDPKFKRDIVGNVEHDEEDFKLNDIDERKDDDESNQNDYDPEDPEAVYLTLADQLQQKRLEENLARTSSPVSKHTVRHLKQKQSKSRFYYKAGKGSPLYELSKHQLEEINLRNFATKTGNDQVKVNFNRPFKTYLLEKGPENNAVTNKKELIDYFTEMSRMRRIEIVADGLYKKKYIRGFCHLYNGQEAVCAGMEYATTKDDHVITAYRDHTFMMARGATPKEILAELLMKEAGCSKGKGGSMHMFTKNFYGGNGIVGAQVPVGAGIALTQKYNKTGNVCMAYYGDGAANQGQIFEAYNMASLWKLPIIFICENNHYGMGTSTKRAAASQDFYTRGHFVPGLWVDGMNIFSVREAGKFAADFCRKGNGPIVLEMDTYRYVGHSMSDPGTTYRTREEVNEVRASQDPIEYVRHLILTNKLATEDELQSIEDKIREEMDEAADFAINAPLPPNRDLFTKVYVNEVPVRGVEKSLSFKP</sequence>
<dbReference type="GO" id="GO:0004739">
    <property type="term" value="F:pyruvate dehydrogenase (acetyl-transferring) activity"/>
    <property type="evidence" value="ECO:0007669"/>
    <property type="project" value="UniProtKB-UniRule"/>
</dbReference>
<feature type="compositionally biased region" description="Acidic residues" evidence="6">
    <location>
        <begin position="222"/>
        <end position="236"/>
    </location>
</feature>
<reference evidence="8" key="1">
    <citation type="submission" date="2012-10" db="EMBL/GenBank/DDBJ databases">
        <title>Detailed Mapping of Phenotypic Evolution in Social Amoebas Highlights Developmental Plasticity as a Consequence of Colonial Multicellularity.</title>
        <authorList>
            <person name="Schaap P."/>
            <person name="Gloeckner G."/>
        </authorList>
    </citation>
    <scope>NUCLEOTIDE SEQUENCE</scope>
</reference>
<feature type="region of interest" description="Disordered" evidence="6">
    <location>
        <begin position="211"/>
        <end position="236"/>
    </location>
</feature>
<name>L7VT16_TIELA</name>
<evidence type="ECO:0000256" key="2">
    <source>
        <dbReference type="ARBA" id="ARBA00023002"/>
    </source>
</evidence>
<feature type="domain" description="Dehydrogenase E1 component" evidence="7">
    <location>
        <begin position="350"/>
        <end position="642"/>
    </location>
</feature>
<evidence type="ECO:0000256" key="4">
    <source>
        <dbReference type="ARBA" id="ARBA00023317"/>
    </source>
</evidence>
<protein>
    <recommendedName>
        <fullName evidence="5">Pyruvate dehydrogenase E1 component subunit alpha</fullName>
        <ecNumber evidence="5">1.2.4.1</ecNumber>
    </recommendedName>
</protein>
<dbReference type="Pfam" id="PF00676">
    <property type="entry name" value="E1_dh"/>
    <property type="match status" value="1"/>
</dbReference>
<evidence type="ECO:0000259" key="7">
    <source>
        <dbReference type="Pfam" id="PF00676"/>
    </source>
</evidence>
<organism evidence="8">
    <name type="scientific">Tieghemostelium lacteum</name>
    <name type="common">Slime mold</name>
    <name type="synonym">Dictyostelium lacteum</name>
    <dbReference type="NCBI Taxonomy" id="361077"/>
    <lineage>
        <taxon>Eukaryota</taxon>
        <taxon>Amoebozoa</taxon>
        <taxon>Evosea</taxon>
        <taxon>Eumycetozoa</taxon>
        <taxon>Dictyostelia</taxon>
        <taxon>Dictyosteliales</taxon>
        <taxon>Raperosteliaceae</taxon>
        <taxon>Tieghemostelium</taxon>
    </lineage>
</organism>
<dbReference type="FunFam" id="3.40.50.970:FF:000013">
    <property type="entry name" value="Pyruvate dehydrogenase E1 component subunit alpha"/>
    <property type="match status" value="1"/>
</dbReference>
<dbReference type="EC" id="1.2.4.1" evidence="5"/>